<dbReference type="CDD" id="cd03112">
    <property type="entry name" value="CobW-like"/>
    <property type="match status" value="1"/>
</dbReference>
<dbReference type="InterPro" id="IPR041805">
    <property type="entry name" value="ASMase/PPN1_MPP"/>
</dbReference>
<dbReference type="SUPFAM" id="SSF90002">
    <property type="entry name" value="Hypothetical protein YjiA, C-terminal domain"/>
    <property type="match status" value="1"/>
</dbReference>
<accession>T2M6Z3</accession>
<feature type="domain" description="CobW C-terminal" evidence="11">
    <location>
        <begin position="743"/>
        <end position="833"/>
    </location>
</feature>
<keyword evidence="8" id="KW-1133">Transmembrane helix</keyword>
<evidence type="ECO:0000259" key="9">
    <source>
        <dbReference type="Pfam" id="PF00149"/>
    </source>
</evidence>
<comment type="catalytic activity">
    <reaction evidence="7">
        <text>GTP + H2O = GDP + phosphate + H(+)</text>
        <dbReference type="Rhea" id="RHEA:19669"/>
        <dbReference type="ChEBI" id="CHEBI:15377"/>
        <dbReference type="ChEBI" id="CHEBI:15378"/>
        <dbReference type="ChEBI" id="CHEBI:37565"/>
        <dbReference type="ChEBI" id="CHEBI:43474"/>
        <dbReference type="ChEBI" id="CHEBI:58189"/>
    </reaction>
    <physiologicalReaction direction="left-to-right" evidence="7">
        <dbReference type="Rhea" id="RHEA:19670"/>
    </physiologicalReaction>
</comment>
<dbReference type="InterPro" id="IPR029052">
    <property type="entry name" value="Metallo-depent_PP-like"/>
</dbReference>
<evidence type="ECO:0000256" key="1">
    <source>
        <dbReference type="ARBA" id="ARBA00022741"/>
    </source>
</evidence>
<dbReference type="PANTHER" id="PTHR13748">
    <property type="entry name" value="COBW-RELATED"/>
    <property type="match status" value="1"/>
</dbReference>
<keyword evidence="3" id="KW-0862">Zinc</keyword>
<dbReference type="SUPFAM" id="SSF52540">
    <property type="entry name" value="P-loop containing nucleoside triphosphate hydrolases"/>
    <property type="match status" value="1"/>
</dbReference>
<dbReference type="EMBL" id="HAAD01001485">
    <property type="protein sequence ID" value="CDG67717.1"/>
    <property type="molecule type" value="mRNA"/>
</dbReference>
<dbReference type="Gene3D" id="3.30.1220.10">
    <property type="entry name" value="CobW-like, C-terminal domain"/>
    <property type="match status" value="1"/>
</dbReference>
<evidence type="ECO:0000256" key="6">
    <source>
        <dbReference type="ARBA" id="ARBA00034320"/>
    </source>
</evidence>
<keyword evidence="8" id="KW-0472">Membrane</keyword>
<proteinExistence type="evidence at transcript level"/>
<dbReference type="Gene3D" id="3.40.50.300">
    <property type="entry name" value="P-loop containing nucleotide triphosphate hydrolases"/>
    <property type="match status" value="1"/>
</dbReference>
<evidence type="ECO:0000256" key="5">
    <source>
        <dbReference type="ARBA" id="ARBA00023186"/>
    </source>
</evidence>
<organism evidence="12">
    <name type="scientific">Hydra vulgaris</name>
    <name type="common">Hydra</name>
    <name type="synonym">Hydra attenuata</name>
    <dbReference type="NCBI Taxonomy" id="6087"/>
    <lineage>
        <taxon>Eukaryota</taxon>
        <taxon>Metazoa</taxon>
        <taxon>Cnidaria</taxon>
        <taxon>Hydrozoa</taxon>
        <taxon>Hydroidolina</taxon>
        <taxon>Anthoathecata</taxon>
        <taxon>Aplanulata</taxon>
        <taxon>Hydridae</taxon>
        <taxon>Hydra</taxon>
    </lineage>
</organism>
<dbReference type="Pfam" id="PF00149">
    <property type="entry name" value="Metallophos"/>
    <property type="match status" value="1"/>
</dbReference>
<sequence>MVIQRSISDSGSNELEDSSLLKDNEMVLVGEKRKLRSYRNNNCSLYIVIAALVLLCIVLSVGLLLKLIHSKSCQVIISSSKRSNANSIVFFWLSDIHFDIYYNKSISTLTSCRSIQTKNDTVHPISSPYEPLYGRSGCDTSLELLKSTANEMQKINANIKNAAEFILVTGDQAAHDYDLFQVDVEQSIFLSAKKTLNELSSALLQTPIFLAMGNNDIVHDYQPPVKVNDSFYKNYAEIMESFMFISADVVDNNAKSDFRETFYIGGYYKVYIKEASIILLVLNTNYWITKAYENNRDVINIGNIQMGWLITQLKEAQLKNKKVIIAGHIPPGCSSYELHCNMWLRNYTDIYLNITTRIYKNVIAVQFYGHTHQDKIKLLYQSQIFPPIPDENMKSYMLLAPSITPVYRNNPAFRLVTFNEDRNIADYDQFYFDLVLSNVLKKPVWYKEYSFCNTYNSSSITMDASENLVHSLVQEGKMSKRNIHMVFPTLGFINMDENDDEAPDLVEPNKPIPVTIITGFLGAGKTTLLNHILNNNHNKKIAVILNEFGEGSALEKSLSISDKGGNKYEEWLELQNGCLCCSVKDIGVKAIENLMKKRGKFDYILLETTGLADPGPIAAMFWLDDALCSDLYLDSVITLVDAKYSMKHFQNEKNSVSHKGFDFERQIALADVILLNKIDLIEVNELKNCRLHVESVNSSCLILPTLRGVVDLNDVLDLHCYDSANVHFKFTYSNLNPHIESTISTITLEFNGVFRERDLDACLEELLWTSVSSIVIFRLKGLVNLSENSSSSYLLQAVYDMYEKYELKDRLPVNRLIFIGKNLDKSILVRLFTSRLLNSE</sequence>
<keyword evidence="5" id="KW-0143">Chaperone</keyword>
<keyword evidence="2" id="KW-0378">Hydrolase</keyword>
<dbReference type="SUPFAM" id="SSF56300">
    <property type="entry name" value="Metallo-dependent phosphatases"/>
    <property type="match status" value="1"/>
</dbReference>
<dbReference type="GO" id="GO:0016787">
    <property type="term" value="F:hydrolase activity"/>
    <property type="evidence" value="ECO:0007669"/>
    <property type="project" value="UniProtKB-KW"/>
</dbReference>
<dbReference type="InterPro" id="IPR051316">
    <property type="entry name" value="Zinc-reg_GTPase_activator"/>
</dbReference>
<dbReference type="GO" id="GO:0005737">
    <property type="term" value="C:cytoplasm"/>
    <property type="evidence" value="ECO:0007669"/>
    <property type="project" value="TreeGrafter"/>
</dbReference>
<keyword evidence="1" id="KW-0547">Nucleotide-binding</keyword>
<evidence type="ECO:0000256" key="8">
    <source>
        <dbReference type="SAM" id="Phobius"/>
    </source>
</evidence>
<gene>
    <name evidence="12" type="primary">CBWD1</name>
</gene>
<reference evidence="12" key="1">
    <citation type="journal article" date="2013" name="Genome Biol. Evol.">
        <title>Punctuated emergences of genetic and phenotypic innovations in eumetazoan, bilaterian, euteleostome, and hominidae ancestors.</title>
        <authorList>
            <person name="Wenger Y."/>
            <person name="Galliot B."/>
        </authorList>
    </citation>
    <scope>NUCLEOTIDE SEQUENCE</scope>
    <source>
        <tissue evidence="12">Whole animals</tissue>
    </source>
</reference>
<name>T2M6Z3_HYDVU</name>
<evidence type="ECO:0000259" key="11">
    <source>
        <dbReference type="Pfam" id="PF07683"/>
    </source>
</evidence>
<dbReference type="InterPro" id="IPR036627">
    <property type="entry name" value="CobW-likC_sf"/>
</dbReference>
<dbReference type="InterPro" id="IPR004843">
    <property type="entry name" value="Calcineurin-like_PHP"/>
</dbReference>
<keyword evidence="4" id="KW-0342">GTP-binding</keyword>
<keyword evidence="8" id="KW-0812">Transmembrane</keyword>
<dbReference type="Gene3D" id="3.60.21.10">
    <property type="match status" value="1"/>
</dbReference>
<dbReference type="AlphaFoldDB" id="T2M6Z3"/>
<dbReference type="PANTHER" id="PTHR13748:SF31">
    <property type="entry name" value="ZINC-REGULATED GTPASE METALLOPROTEIN ACTIVATOR 1A-RELATED"/>
    <property type="match status" value="1"/>
</dbReference>
<feature type="transmembrane region" description="Helical" evidence="8">
    <location>
        <begin position="43"/>
        <end position="65"/>
    </location>
</feature>
<evidence type="ECO:0000256" key="2">
    <source>
        <dbReference type="ARBA" id="ARBA00022801"/>
    </source>
</evidence>
<dbReference type="InterPro" id="IPR027417">
    <property type="entry name" value="P-loop_NTPase"/>
</dbReference>
<evidence type="ECO:0000313" key="12">
    <source>
        <dbReference type="EMBL" id="CDG67717.1"/>
    </source>
</evidence>
<feature type="domain" description="CobW/HypB/UreG nucleotide-binding" evidence="10">
    <location>
        <begin position="513"/>
        <end position="699"/>
    </location>
</feature>
<dbReference type="Pfam" id="PF07683">
    <property type="entry name" value="CobW_C"/>
    <property type="match status" value="1"/>
</dbReference>
<evidence type="ECO:0000259" key="10">
    <source>
        <dbReference type="Pfam" id="PF02492"/>
    </source>
</evidence>
<comment type="similarity">
    <text evidence="6">Belongs to the SIMIBI class G3E GTPase family. ZNG1 subfamily.</text>
</comment>
<evidence type="ECO:0000256" key="4">
    <source>
        <dbReference type="ARBA" id="ARBA00023134"/>
    </source>
</evidence>
<evidence type="ECO:0000256" key="3">
    <source>
        <dbReference type="ARBA" id="ARBA00022833"/>
    </source>
</evidence>
<evidence type="ECO:0000256" key="7">
    <source>
        <dbReference type="ARBA" id="ARBA00049117"/>
    </source>
</evidence>
<dbReference type="CDD" id="cd00842">
    <property type="entry name" value="MPP_ASMase"/>
    <property type="match status" value="1"/>
</dbReference>
<feature type="domain" description="Calcineurin-like phosphoesterase" evidence="9">
    <location>
        <begin position="93"/>
        <end position="373"/>
    </location>
</feature>
<protein>
    <submittedName>
        <fullName evidence="12">COBW domain-containing protein 1</fullName>
    </submittedName>
</protein>
<dbReference type="GO" id="GO:0005525">
    <property type="term" value="F:GTP binding"/>
    <property type="evidence" value="ECO:0007669"/>
    <property type="project" value="UniProtKB-KW"/>
</dbReference>
<dbReference type="InterPro" id="IPR003495">
    <property type="entry name" value="CobW/HypB/UreG_nucleotide-bd"/>
</dbReference>
<dbReference type="InterPro" id="IPR011629">
    <property type="entry name" value="CobW-like_C"/>
</dbReference>
<dbReference type="OrthoDB" id="258627at2759"/>
<dbReference type="Pfam" id="PF02492">
    <property type="entry name" value="cobW"/>
    <property type="match status" value="1"/>
</dbReference>